<feature type="transmembrane region" description="Helical" evidence="11">
    <location>
        <begin position="365"/>
        <end position="387"/>
    </location>
</feature>
<protein>
    <recommendedName>
        <fullName evidence="14">Proton channel OtopLc-like</fullName>
    </recommendedName>
</protein>
<proteinExistence type="inferred from homology"/>
<evidence type="ECO:0000256" key="1">
    <source>
        <dbReference type="ARBA" id="ARBA00004651"/>
    </source>
</evidence>
<feature type="transmembrane region" description="Helical" evidence="11">
    <location>
        <begin position="473"/>
        <end position="491"/>
    </location>
</feature>
<sequence>MELRNSRLHHSLPALDISSVPEVHYRPKYITIRKKRRGDDALGHILSAFYAKLIVILGVALPITDAIKLKGYDVYEGFYMYLYILSIIFLGYMYFIQMKKRPLADTKRITLGFNASRIGPFSGSTDSLNGFTKKNHYIRYGSFYFRMGVTGFGIGSVIYSGLQFGQYWELSSDGDCNNLLKAIKPLCRIIFSLMQMLFIFSFSNFIDVQNSKSIARFGLMHMIATNLCEWLYVLVQETQQDIYVSANRYRANKTISAVDMQFINSNAFKVTRAYYEHKYSCLKSKIMEKILVKVIPYLAPCTVEYSLLCAVILGLMWKNTCAPHKTDFDRENSTELMERQSGCNVIYSKRNSQFSVDCAQAHKGLFSGILVLAVTIISLIMFFEFVAMKDFKDVAVFQVNIWEAVLFWAGTASVISCLHALRDVGIRKMKRHLELEHLLMLVTQCGVFMYFLFQIIGAILMGTNKGKGGIMRIITPASALVQSASQTVLILDAWRRRCNTEEQMRRKPGRQLITFLLVVNISLWLNNRLKNNQSVYHPNQMDFYGVLAWNIITHVSMPLVLSYRFQSTVCFYEIWKHVYKIRPINKNEP</sequence>
<dbReference type="OrthoDB" id="6429739at2759"/>
<keyword evidence="6" id="KW-0375">Hydrogen ion transport</keyword>
<accession>A0A9P0BDS5</accession>
<keyword evidence="8" id="KW-0406">Ion transport</keyword>
<gene>
    <name evidence="12" type="ORF">MELIAE_LOCUS10559</name>
</gene>
<feature type="transmembrane region" description="Helical" evidence="11">
    <location>
        <begin position="214"/>
        <end position="235"/>
    </location>
</feature>
<feature type="transmembrane region" description="Helical" evidence="11">
    <location>
        <begin position="143"/>
        <end position="162"/>
    </location>
</feature>
<evidence type="ECO:0000256" key="8">
    <source>
        <dbReference type="ARBA" id="ARBA00023065"/>
    </source>
</evidence>
<evidence type="ECO:0000256" key="4">
    <source>
        <dbReference type="ARBA" id="ARBA00022475"/>
    </source>
</evidence>
<feature type="transmembrane region" description="Helical" evidence="11">
    <location>
        <begin position="41"/>
        <end position="63"/>
    </location>
</feature>
<keyword evidence="9 11" id="KW-0472">Membrane</keyword>
<dbReference type="GO" id="GO:0005886">
    <property type="term" value="C:plasma membrane"/>
    <property type="evidence" value="ECO:0007669"/>
    <property type="project" value="UniProtKB-SubCell"/>
</dbReference>
<evidence type="ECO:0000256" key="6">
    <source>
        <dbReference type="ARBA" id="ARBA00022781"/>
    </source>
</evidence>
<evidence type="ECO:0000256" key="11">
    <source>
        <dbReference type="SAM" id="Phobius"/>
    </source>
</evidence>
<evidence type="ECO:0000256" key="3">
    <source>
        <dbReference type="ARBA" id="ARBA00022448"/>
    </source>
</evidence>
<keyword evidence="5 11" id="KW-0812">Transmembrane</keyword>
<feature type="transmembrane region" description="Helical" evidence="11">
    <location>
        <begin position="512"/>
        <end position="529"/>
    </location>
</feature>
<reference evidence="12" key="1">
    <citation type="submission" date="2021-12" db="EMBL/GenBank/DDBJ databases">
        <authorList>
            <person name="King R."/>
        </authorList>
    </citation>
    <scope>NUCLEOTIDE SEQUENCE</scope>
</reference>
<feature type="transmembrane region" description="Helical" evidence="11">
    <location>
        <begin position="182"/>
        <end position="202"/>
    </location>
</feature>
<dbReference type="GO" id="GO:0015252">
    <property type="term" value="F:proton channel activity"/>
    <property type="evidence" value="ECO:0007669"/>
    <property type="project" value="InterPro"/>
</dbReference>
<evidence type="ECO:0000256" key="7">
    <source>
        <dbReference type="ARBA" id="ARBA00022989"/>
    </source>
</evidence>
<dbReference type="EMBL" id="OV121138">
    <property type="protein sequence ID" value="CAH0560884.1"/>
    <property type="molecule type" value="Genomic_DNA"/>
</dbReference>
<evidence type="ECO:0000256" key="9">
    <source>
        <dbReference type="ARBA" id="ARBA00023136"/>
    </source>
</evidence>
<dbReference type="Proteomes" id="UP001154078">
    <property type="component" value="Chromosome 7"/>
</dbReference>
<name>A0A9P0BDS5_BRAAE</name>
<comment type="similarity">
    <text evidence="2">Belongs to the otopetrin family.</text>
</comment>
<dbReference type="InterPro" id="IPR004878">
    <property type="entry name" value="Otopetrin"/>
</dbReference>
<keyword evidence="3" id="KW-0813">Transport</keyword>
<feature type="transmembrane region" description="Helical" evidence="11">
    <location>
        <begin position="438"/>
        <end position="461"/>
    </location>
</feature>
<keyword evidence="13" id="KW-1185">Reference proteome</keyword>
<evidence type="ECO:0000256" key="5">
    <source>
        <dbReference type="ARBA" id="ARBA00022692"/>
    </source>
</evidence>
<dbReference type="AlphaFoldDB" id="A0A9P0BDS5"/>
<evidence type="ECO:0008006" key="14">
    <source>
        <dbReference type="Google" id="ProtNLM"/>
    </source>
</evidence>
<evidence type="ECO:0000313" key="13">
    <source>
        <dbReference type="Proteomes" id="UP001154078"/>
    </source>
</evidence>
<dbReference type="PANTHER" id="PTHR21522">
    <property type="entry name" value="PROTON CHANNEL OTOP"/>
    <property type="match status" value="1"/>
</dbReference>
<feature type="transmembrane region" description="Helical" evidence="11">
    <location>
        <begin position="541"/>
        <end position="561"/>
    </location>
</feature>
<evidence type="ECO:0000256" key="2">
    <source>
        <dbReference type="ARBA" id="ARBA00006513"/>
    </source>
</evidence>
<feature type="transmembrane region" description="Helical" evidence="11">
    <location>
        <begin position="399"/>
        <end position="418"/>
    </location>
</feature>
<evidence type="ECO:0000256" key="10">
    <source>
        <dbReference type="ARBA" id="ARBA00023303"/>
    </source>
</evidence>
<dbReference type="Pfam" id="PF03189">
    <property type="entry name" value="Otopetrin"/>
    <property type="match status" value="1"/>
</dbReference>
<keyword evidence="10" id="KW-0407">Ion channel</keyword>
<keyword evidence="7 11" id="KW-1133">Transmembrane helix</keyword>
<keyword evidence="4" id="KW-1003">Cell membrane</keyword>
<comment type="subcellular location">
    <subcellularLocation>
        <location evidence="1">Cell membrane</location>
        <topology evidence="1">Multi-pass membrane protein</topology>
    </subcellularLocation>
</comment>
<evidence type="ECO:0000313" key="12">
    <source>
        <dbReference type="EMBL" id="CAH0560884.1"/>
    </source>
</evidence>
<organism evidence="12 13">
    <name type="scientific">Brassicogethes aeneus</name>
    <name type="common">Rape pollen beetle</name>
    <name type="synonym">Meligethes aeneus</name>
    <dbReference type="NCBI Taxonomy" id="1431903"/>
    <lineage>
        <taxon>Eukaryota</taxon>
        <taxon>Metazoa</taxon>
        <taxon>Ecdysozoa</taxon>
        <taxon>Arthropoda</taxon>
        <taxon>Hexapoda</taxon>
        <taxon>Insecta</taxon>
        <taxon>Pterygota</taxon>
        <taxon>Neoptera</taxon>
        <taxon>Endopterygota</taxon>
        <taxon>Coleoptera</taxon>
        <taxon>Polyphaga</taxon>
        <taxon>Cucujiformia</taxon>
        <taxon>Nitidulidae</taxon>
        <taxon>Meligethinae</taxon>
        <taxon>Brassicogethes</taxon>
    </lineage>
</organism>
<dbReference type="PANTHER" id="PTHR21522:SF61">
    <property type="entry name" value="PROTON CHANNEL OTOPLC"/>
    <property type="match status" value="1"/>
</dbReference>
<feature type="transmembrane region" description="Helical" evidence="11">
    <location>
        <begin position="78"/>
        <end position="96"/>
    </location>
</feature>
<feature type="transmembrane region" description="Helical" evidence="11">
    <location>
        <begin position="297"/>
        <end position="317"/>
    </location>
</feature>